<reference evidence="11" key="1">
    <citation type="journal article" date="2019" name="Int. J. Syst. Evol. Microbiol.">
        <title>The Global Catalogue of Microorganisms (GCM) 10K type strain sequencing project: providing services to taxonomists for standard genome sequencing and annotation.</title>
        <authorList>
            <consortium name="The Broad Institute Genomics Platform"/>
            <consortium name="The Broad Institute Genome Sequencing Center for Infectious Disease"/>
            <person name="Wu L."/>
            <person name="Ma J."/>
        </authorList>
    </citation>
    <scope>NUCLEOTIDE SEQUENCE [LARGE SCALE GENOMIC DNA]</scope>
    <source>
        <strain evidence="11">CCUG 56029</strain>
    </source>
</reference>
<dbReference type="RefSeq" id="WP_380036039.1">
    <property type="nucleotide sequence ID" value="NZ_JBHSEH010000004.1"/>
</dbReference>
<sequence>MTEQPLSGPAGSISAQPWGQAPDGQPITLFTLQTPDGTEARIMNYGGVLVSLRLPDRSGSLGDVVLGHDQPEPYFDRDQAPYFGALIGRYANRIAGGRFTLDGRSYALGRNNGPNALHGGEGGFDHRLWQANPSIGESGPALTLHYTSPDGEEGYPGQLDVTVRYELGLPGQLEISYEATCDAPTIVNLTNHTYWNLCAEASRDILDHELRVEADRVTFINENLIPVSQEPVEGTPFDFREWQRLGESLQQHRAHPQLQYPGGYDHNFVLRSGDGLRLAAQLREPQSGRRLDVLTTQPGLQVYTGNFLGGHRGKGGQAYEQHWGLCLETQHFPDSPNHPEYPSTVLRPGEVFRSRTCYAFSVEDGPDA</sequence>
<dbReference type="InterPro" id="IPR015443">
    <property type="entry name" value="Aldose_1-epimerase"/>
</dbReference>
<evidence type="ECO:0000256" key="5">
    <source>
        <dbReference type="ARBA" id="ARBA00014165"/>
    </source>
</evidence>
<comment type="caution">
    <text evidence="10">The sequence shown here is derived from an EMBL/GenBank/DDBJ whole genome shotgun (WGS) entry which is preliminary data.</text>
</comment>
<dbReference type="EMBL" id="JBHSEH010000004">
    <property type="protein sequence ID" value="MFC4425059.1"/>
    <property type="molecule type" value="Genomic_DNA"/>
</dbReference>
<protein>
    <recommendedName>
        <fullName evidence="5 8">Aldose 1-epimerase</fullName>
        <ecNumber evidence="4 8">5.1.3.3</ecNumber>
    </recommendedName>
</protein>
<evidence type="ECO:0000256" key="2">
    <source>
        <dbReference type="ARBA" id="ARBA00005028"/>
    </source>
</evidence>
<dbReference type="Gene3D" id="2.70.98.10">
    <property type="match status" value="1"/>
</dbReference>
<accession>A0ABV8XHM0</accession>
<evidence type="ECO:0000256" key="1">
    <source>
        <dbReference type="ARBA" id="ARBA00001614"/>
    </source>
</evidence>
<dbReference type="InterPro" id="IPR008183">
    <property type="entry name" value="Aldose_1/G6P_1-epimerase"/>
</dbReference>
<dbReference type="InterPro" id="IPR018052">
    <property type="entry name" value="Ald1_epimerase_CS"/>
</dbReference>
<dbReference type="Proteomes" id="UP001595998">
    <property type="component" value="Unassembled WGS sequence"/>
</dbReference>
<proteinExistence type="inferred from homology"/>
<dbReference type="Pfam" id="PF01263">
    <property type="entry name" value="Aldose_epim"/>
    <property type="match status" value="1"/>
</dbReference>
<dbReference type="GO" id="GO:0016853">
    <property type="term" value="F:isomerase activity"/>
    <property type="evidence" value="ECO:0007669"/>
    <property type="project" value="UniProtKB-KW"/>
</dbReference>
<feature type="region of interest" description="Disordered" evidence="9">
    <location>
        <begin position="1"/>
        <end position="26"/>
    </location>
</feature>
<keyword evidence="11" id="KW-1185">Reference proteome</keyword>
<organism evidence="10 11">
    <name type="scientific">Deinococcus navajonensis</name>
    <dbReference type="NCBI Taxonomy" id="309884"/>
    <lineage>
        <taxon>Bacteria</taxon>
        <taxon>Thermotogati</taxon>
        <taxon>Deinococcota</taxon>
        <taxon>Deinococci</taxon>
        <taxon>Deinococcales</taxon>
        <taxon>Deinococcaceae</taxon>
        <taxon>Deinococcus</taxon>
    </lineage>
</organism>
<evidence type="ECO:0000256" key="4">
    <source>
        <dbReference type="ARBA" id="ARBA00013185"/>
    </source>
</evidence>
<dbReference type="PANTHER" id="PTHR10091">
    <property type="entry name" value="ALDOSE-1-EPIMERASE"/>
    <property type="match status" value="1"/>
</dbReference>
<name>A0ABV8XHM0_9DEIO</name>
<dbReference type="InterPro" id="IPR011013">
    <property type="entry name" value="Gal_mutarotase_sf_dom"/>
</dbReference>
<evidence type="ECO:0000256" key="7">
    <source>
        <dbReference type="ARBA" id="ARBA00023277"/>
    </source>
</evidence>
<comment type="pathway">
    <text evidence="2 8">Carbohydrate metabolism; hexose metabolism.</text>
</comment>
<dbReference type="PANTHER" id="PTHR10091:SF0">
    <property type="entry name" value="GALACTOSE MUTAROTASE"/>
    <property type="match status" value="1"/>
</dbReference>
<dbReference type="SUPFAM" id="SSF74650">
    <property type="entry name" value="Galactose mutarotase-like"/>
    <property type="match status" value="1"/>
</dbReference>
<dbReference type="EC" id="5.1.3.3" evidence="4 8"/>
<dbReference type="NCBIfam" id="NF008277">
    <property type="entry name" value="PRK11055.1"/>
    <property type="match status" value="1"/>
</dbReference>
<comment type="catalytic activity">
    <reaction evidence="1 8">
        <text>alpha-D-glucose = beta-D-glucose</text>
        <dbReference type="Rhea" id="RHEA:10264"/>
        <dbReference type="ChEBI" id="CHEBI:15903"/>
        <dbReference type="ChEBI" id="CHEBI:17925"/>
        <dbReference type="EC" id="5.1.3.3"/>
    </reaction>
</comment>
<evidence type="ECO:0000256" key="3">
    <source>
        <dbReference type="ARBA" id="ARBA00006206"/>
    </source>
</evidence>
<dbReference type="CDD" id="cd09019">
    <property type="entry name" value="galactose_mutarotase_like"/>
    <property type="match status" value="1"/>
</dbReference>
<dbReference type="PROSITE" id="PS00545">
    <property type="entry name" value="ALDOSE_1_EPIMERASE"/>
    <property type="match status" value="1"/>
</dbReference>
<evidence type="ECO:0000256" key="6">
    <source>
        <dbReference type="ARBA" id="ARBA00023235"/>
    </source>
</evidence>
<dbReference type="InterPro" id="IPR014718">
    <property type="entry name" value="GH-type_carb-bd"/>
</dbReference>
<gene>
    <name evidence="10" type="ORF">ACFOZ9_02470</name>
</gene>
<dbReference type="InterPro" id="IPR047215">
    <property type="entry name" value="Galactose_mutarotase-like"/>
</dbReference>
<keyword evidence="7 8" id="KW-0119">Carbohydrate metabolism</keyword>
<evidence type="ECO:0000313" key="10">
    <source>
        <dbReference type="EMBL" id="MFC4425059.1"/>
    </source>
</evidence>
<evidence type="ECO:0000256" key="8">
    <source>
        <dbReference type="PIRNR" id="PIRNR005096"/>
    </source>
</evidence>
<keyword evidence="6 8" id="KW-0413">Isomerase</keyword>
<evidence type="ECO:0000256" key="9">
    <source>
        <dbReference type="SAM" id="MobiDB-lite"/>
    </source>
</evidence>
<dbReference type="PIRSF" id="PIRSF005096">
    <property type="entry name" value="GALM"/>
    <property type="match status" value="1"/>
</dbReference>
<comment type="similarity">
    <text evidence="3 8">Belongs to the aldose epimerase family.</text>
</comment>
<evidence type="ECO:0000313" key="11">
    <source>
        <dbReference type="Proteomes" id="UP001595998"/>
    </source>
</evidence>